<dbReference type="PROSITE" id="PS51257">
    <property type="entry name" value="PROKAR_LIPOPROTEIN"/>
    <property type="match status" value="1"/>
</dbReference>
<dbReference type="InterPro" id="IPR001188">
    <property type="entry name" value="Sperm_putr-bd"/>
</dbReference>
<dbReference type="PRINTS" id="PR00909">
    <property type="entry name" value="SPERMDNBNDNG"/>
</dbReference>
<dbReference type="GO" id="GO:0015846">
    <property type="term" value="P:polyamine transport"/>
    <property type="evidence" value="ECO:0007669"/>
    <property type="project" value="InterPro"/>
</dbReference>
<evidence type="ECO:0000313" key="7">
    <source>
        <dbReference type="EMBL" id="NFA41253.1"/>
    </source>
</evidence>
<dbReference type="SUPFAM" id="SSF53850">
    <property type="entry name" value="Periplasmic binding protein-like II"/>
    <property type="match status" value="1"/>
</dbReference>
<feature type="signal peptide" evidence="6">
    <location>
        <begin position="1"/>
        <end position="25"/>
    </location>
</feature>
<dbReference type="CDD" id="cd13590">
    <property type="entry name" value="PBP2_PotD_PotF_like"/>
    <property type="match status" value="1"/>
</dbReference>
<dbReference type="PIRSF" id="PIRSF019574">
    <property type="entry name" value="Periplasmic_polyamine_BP"/>
    <property type="match status" value="1"/>
</dbReference>
<proteinExistence type="predicted"/>
<comment type="subcellular location">
    <subcellularLocation>
        <location evidence="1">Periplasm</location>
    </subcellularLocation>
</comment>
<comment type="caution">
    <text evidence="8">The sequence shown here is derived from an EMBL/GenBank/DDBJ whole genome shotgun (WGS) entry which is preliminary data.</text>
</comment>
<reference evidence="7 10" key="1">
    <citation type="submission" date="2019-02" db="EMBL/GenBank/DDBJ databases">
        <title>Genome sequencing of Clostridium botulinum clinical isolates.</title>
        <authorList>
            <person name="Brunt J."/>
            <person name="Van Vliet A.H.M."/>
            <person name="Stringer S.C."/>
            <person name="Grant K.A."/>
            <person name="Carter A.C."/>
            <person name="Peck M.W."/>
        </authorList>
    </citation>
    <scope>NUCLEOTIDE SEQUENCE [LARGE SCALE GENOMIC DNA]</scope>
    <source>
        <strain evidence="7 10">H113700579</strain>
    </source>
</reference>
<dbReference type="Proteomes" id="UP000476820">
    <property type="component" value="Unassembled WGS sequence"/>
</dbReference>
<dbReference type="PANTHER" id="PTHR30222">
    <property type="entry name" value="SPERMIDINE/PUTRESCINE-BINDING PERIPLASMIC PROTEIN"/>
    <property type="match status" value="1"/>
</dbReference>
<sequence>MKKFKLFGALALTSLLTLGIFSGCADKNVGQNGTVYFYNCGDYIDEDLLSKFQDETGIKVEYSTYDTNEIMYQKLKSSPGSYDLVIPSDYMIEKMAKENMIEELDFNNIPNYKYIDDSYKNLSYDSNNKYSVPYMWGTIGIIYNPDIVTEPVTSWDILWNEKYNNKQLIMFDSMRDTLAIGLKKLGYSINSTNTDEINAATNELVKQKQNISPLYYVDEVKDKMISEEAVMATVWSGDAAYIRSENPKLEYVIPEEGSNKWFDGMVVPKDAPNKENAEKLINFLCDPENAKQNVDYIGYSTPNKGAYDMLEDPVKDDKGIYPSKEVLDKCEIFTDLGDSLKLYDDAWMKIKTAK</sequence>
<evidence type="ECO:0000313" key="10">
    <source>
        <dbReference type="Proteomes" id="UP000472355"/>
    </source>
</evidence>
<evidence type="ECO:0000313" key="11">
    <source>
        <dbReference type="Proteomes" id="UP000473681"/>
    </source>
</evidence>
<dbReference type="EMBL" id="SWVK01000018">
    <property type="protein sequence ID" value="NFN35993.1"/>
    <property type="molecule type" value="Genomic_DNA"/>
</dbReference>
<dbReference type="EMBL" id="SWOV01000002">
    <property type="protein sequence ID" value="NFF86558.1"/>
    <property type="molecule type" value="Genomic_DNA"/>
</dbReference>
<dbReference type="Proteomes" id="UP000472355">
    <property type="component" value="Unassembled WGS sequence"/>
</dbReference>
<keyword evidence="3 6" id="KW-0732">Signal</keyword>
<evidence type="ECO:0000313" key="12">
    <source>
        <dbReference type="Proteomes" id="UP000476820"/>
    </source>
</evidence>
<keyword evidence="4" id="KW-0574">Periplasm</keyword>
<dbReference type="EMBL" id="SGKU01000002">
    <property type="protein sequence ID" value="NFA41253.1"/>
    <property type="molecule type" value="Genomic_DNA"/>
</dbReference>
<dbReference type="InterPro" id="IPR006059">
    <property type="entry name" value="SBP"/>
</dbReference>
<evidence type="ECO:0000313" key="9">
    <source>
        <dbReference type="EMBL" id="NFN35993.1"/>
    </source>
</evidence>
<evidence type="ECO:0000256" key="5">
    <source>
        <dbReference type="PIRSR" id="PIRSR019574-1"/>
    </source>
</evidence>
<dbReference type="OrthoDB" id="9769319at2"/>
<dbReference type="GO" id="GO:0042597">
    <property type="term" value="C:periplasmic space"/>
    <property type="evidence" value="ECO:0007669"/>
    <property type="project" value="UniProtKB-SubCell"/>
</dbReference>
<dbReference type="Proteomes" id="UP000473681">
    <property type="component" value="Unassembled WGS sequence"/>
</dbReference>
<dbReference type="Gene3D" id="3.40.190.10">
    <property type="entry name" value="Periplasmic binding protein-like II"/>
    <property type="match status" value="2"/>
</dbReference>
<evidence type="ECO:0000256" key="2">
    <source>
        <dbReference type="ARBA" id="ARBA00022448"/>
    </source>
</evidence>
<feature type="binding site" evidence="5">
    <location>
        <position position="90"/>
    </location>
    <ligand>
        <name>spermidine</name>
        <dbReference type="ChEBI" id="CHEBI:57834"/>
    </ligand>
</feature>
<name>A0A0C2N7V5_CLOBO</name>
<dbReference type="RefSeq" id="WP_012451531.1">
    <property type="nucleotide sequence ID" value="NZ_CP010520.1"/>
</dbReference>
<evidence type="ECO:0000256" key="6">
    <source>
        <dbReference type="SAM" id="SignalP"/>
    </source>
</evidence>
<dbReference type="AlphaFoldDB" id="A0A0C2N7V5"/>
<accession>A0A0C2N7V5</accession>
<organism evidence="8 12">
    <name type="scientific">Clostridium botulinum</name>
    <dbReference type="NCBI Taxonomy" id="1491"/>
    <lineage>
        <taxon>Bacteria</taxon>
        <taxon>Bacillati</taxon>
        <taxon>Bacillota</taxon>
        <taxon>Clostridia</taxon>
        <taxon>Eubacteriales</taxon>
        <taxon>Clostridiaceae</taxon>
        <taxon>Clostridium</taxon>
    </lineage>
</organism>
<evidence type="ECO:0000256" key="4">
    <source>
        <dbReference type="ARBA" id="ARBA00022764"/>
    </source>
</evidence>
<reference evidence="11 12" key="2">
    <citation type="submission" date="2019-04" db="EMBL/GenBank/DDBJ databases">
        <title>Genome sequencing of Clostridium botulinum Groups I-IV and Clostridium butyricum.</title>
        <authorList>
            <person name="Brunt J."/>
            <person name="Van Vliet A.H.M."/>
            <person name="Stringer S.C."/>
            <person name="Carter A.T."/>
            <person name="Peck M.W."/>
        </authorList>
    </citation>
    <scope>NUCLEOTIDE SEQUENCE [LARGE SCALE GENOMIC DNA]</scope>
    <source>
        <strain evidence="8 12">1605</strain>
        <strain evidence="9 11">CB-K-33E</strain>
    </source>
</reference>
<protein>
    <submittedName>
        <fullName evidence="8">Spermidine/putrescine ABC transporter substrate-binding protein</fullName>
    </submittedName>
</protein>
<dbReference type="Pfam" id="PF13416">
    <property type="entry name" value="SBP_bac_8"/>
    <property type="match status" value="1"/>
</dbReference>
<evidence type="ECO:0000256" key="3">
    <source>
        <dbReference type="ARBA" id="ARBA00022729"/>
    </source>
</evidence>
<dbReference type="PANTHER" id="PTHR30222:SF17">
    <property type="entry name" value="SPERMIDINE_PUTRESCINE-BINDING PERIPLASMIC PROTEIN"/>
    <property type="match status" value="1"/>
</dbReference>
<dbReference type="GO" id="GO:0019808">
    <property type="term" value="F:polyamine binding"/>
    <property type="evidence" value="ECO:0007669"/>
    <property type="project" value="InterPro"/>
</dbReference>
<feature type="chain" id="PRO_5009758750" evidence="6">
    <location>
        <begin position="26"/>
        <end position="354"/>
    </location>
</feature>
<keyword evidence="2" id="KW-0813">Transport</keyword>
<evidence type="ECO:0000256" key="1">
    <source>
        <dbReference type="ARBA" id="ARBA00004418"/>
    </source>
</evidence>
<evidence type="ECO:0000313" key="8">
    <source>
        <dbReference type="EMBL" id="NFF86558.1"/>
    </source>
</evidence>
<gene>
    <name evidence="7" type="ORF">EXM65_01360</name>
    <name evidence="8" type="ORF">FC774_01355</name>
    <name evidence="9" type="ORF">FDB51_12835</name>
</gene>